<reference evidence="5" key="1">
    <citation type="submission" date="2021-01" db="EMBL/GenBank/DDBJ databases">
        <authorList>
            <person name="Corre E."/>
            <person name="Pelletier E."/>
            <person name="Niang G."/>
            <person name="Scheremetjew M."/>
            <person name="Finn R."/>
            <person name="Kale V."/>
            <person name="Holt S."/>
            <person name="Cochrane G."/>
            <person name="Meng A."/>
            <person name="Brown T."/>
            <person name="Cohen L."/>
        </authorList>
    </citation>
    <scope>NUCLEOTIDE SEQUENCE</scope>
    <source>
        <strain evidence="5">ECT3854</strain>
    </source>
</reference>
<dbReference type="EMBL" id="HBFW01002696">
    <property type="protein sequence ID" value="CAD8930714.1"/>
    <property type="molecule type" value="Transcribed_RNA"/>
</dbReference>
<dbReference type="Pfam" id="PF04912">
    <property type="entry name" value="Dynamitin"/>
    <property type="match status" value="1"/>
</dbReference>
<feature type="region of interest" description="Disordered" evidence="4">
    <location>
        <begin position="1"/>
        <end position="79"/>
    </location>
</feature>
<feature type="compositionally biased region" description="Low complexity" evidence="4">
    <location>
        <begin position="54"/>
        <end position="64"/>
    </location>
</feature>
<gene>
    <name evidence="5" type="ORF">CTEN0397_LOCUS1736</name>
</gene>
<name>A0A7S1GHI5_CYCTE</name>
<dbReference type="PANTHER" id="PTHR15346">
    <property type="entry name" value="DYNACTIN SUBUNIT"/>
    <property type="match status" value="1"/>
</dbReference>
<evidence type="ECO:0000256" key="3">
    <source>
        <dbReference type="SAM" id="Coils"/>
    </source>
</evidence>
<keyword evidence="2" id="KW-0963">Cytoplasm</keyword>
<dbReference type="GO" id="GO:0005869">
    <property type="term" value="C:dynactin complex"/>
    <property type="evidence" value="ECO:0007669"/>
    <property type="project" value="InterPro"/>
</dbReference>
<sequence length="345" mass="36808">MGRRGQEEQFNGTVAMSSSQLNPVDAADEAGGEAVFSSDGLPPLPTPRTPKIAGHSSSSNGGVVVDDDDDVLDTGDPALAPSDAIKIFSTSNESPQERLLRLQRELAELEQDLKTDDVANLAAQISSHLNVGLRPRDDLIKLMDKHMEQQQQKVTSGATEGTVVYELYGGQTPSSASSSSSIEERILKLEQAVGGTASTSLSERVQEMESKIQRVDKKSIEEASTRAKVIRSDLEAASKARSKLTTTTSSADSKIISELYTQLQQLEGVSGHLPALTHRLQQLAHLHVQGANFAGRLGSAESSLATIQGTLGSVEASLSKLEDTMAESVKVMDANLKKLESTINK</sequence>
<accession>A0A7S1GHI5</accession>
<dbReference type="InterPro" id="IPR028133">
    <property type="entry name" value="Dynamitin"/>
</dbReference>
<feature type="coiled-coil region" evidence="3">
    <location>
        <begin position="92"/>
        <end position="119"/>
    </location>
</feature>
<protein>
    <submittedName>
        <fullName evidence="5">Uncharacterized protein</fullName>
    </submittedName>
</protein>
<dbReference type="AlphaFoldDB" id="A0A7S1GHI5"/>
<keyword evidence="3" id="KW-0175">Coiled coil</keyword>
<evidence type="ECO:0000256" key="1">
    <source>
        <dbReference type="ARBA" id="ARBA00004496"/>
    </source>
</evidence>
<dbReference type="GO" id="GO:0007017">
    <property type="term" value="P:microtubule-based process"/>
    <property type="evidence" value="ECO:0007669"/>
    <property type="project" value="InterPro"/>
</dbReference>
<dbReference type="GO" id="GO:0005737">
    <property type="term" value="C:cytoplasm"/>
    <property type="evidence" value="ECO:0007669"/>
    <property type="project" value="UniProtKB-SubCell"/>
</dbReference>
<evidence type="ECO:0000313" key="5">
    <source>
        <dbReference type="EMBL" id="CAD8930714.1"/>
    </source>
</evidence>
<evidence type="ECO:0000256" key="2">
    <source>
        <dbReference type="ARBA" id="ARBA00022490"/>
    </source>
</evidence>
<proteinExistence type="predicted"/>
<comment type="subcellular location">
    <subcellularLocation>
        <location evidence="1">Cytoplasm</location>
    </subcellularLocation>
</comment>
<evidence type="ECO:0000256" key="4">
    <source>
        <dbReference type="SAM" id="MobiDB-lite"/>
    </source>
</evidence>
<feature type="compositionally biased region" description="Polar residues" evidence="4">
    <location>
        <begin position="8"/>
        <end position="22"/>
    </location>
</feature>
<organism evidence="5">
    <name type="scientific">Cyclophora tenuis</name>
    <name type="common">Marine diatom</name>
    <dbReference type="NCBI Taxonomy" id="216820"/>
    <lineage>
        <taxon>Eukaryota</taxon>
        <taxon>Sar</taxon>
        <taxon>Stramenopiles</taxon>
        <taxon>Ochrophyta</taxon>
        <taxon>Bacillariophyta</taxon>
        <taxon>Fragilariophyceae</taxon>
        <taxon>Fragilariophycidae</taxon>
        <taxon>Cyclophorales</taxon>
        <taxon>Cyclophoraceae</taxon>
        <taxon>Cyclophora</taxon>
    </lineage>
</organism>